<dbReference type="PANTHER" id="PTHR34701:SF1">
    <property type="entry name" value="TRANSCRIPTIONAL REGULATOR MRAZ"/>
    <property type="match status" value="1"/>
</dbReference>
<dbReference type="Gene3D" id="3.40.1550.20">
    <property type="entry name" value="Transcriptional regulator MraZ domain"/>
    <property type="match status" value="1"/>
</dbReference>
<dbReference type="AlphaFoldDB" id="A0A4Q2IQG4"/>
<sequence>MSDRELYLSYGLQAVDAKGRVAVPAKLRAALERNADARDLLIARDAQHGCLVGFDVNWPRVLHARLDPRELALENNGEAVDYNVAGNAFGNLESAPFDSAGRFVLPTFFRRRAKIEKWAFFHGRGNTFNIWNPEALLADASIAEETRELVEFCMEEKGLR</sequence>
<proteinExistence type="inferred from homology"/>
<dbReference type="InterPro" id="IPR035642">
    <property type="entry name" value="MraZ_N"/>
</dbReference>
<comment type="subcellular location">
    <subcellularLocation>
        <location evidence="1">Cytoplasm</location>
        <location evidence="1">Nucleoid</location>
    </subcellularLocation>
</comment>
<evidence type="ECO:0000313" key="4">
    <source>
        <dbReference type="Proteomes" id="UP000292347"/>
    </source>
</evidence>
<comment type="subunit">
    <text evidence="1">Forms oligomers.</text>
</comment>
<dbReference type="RefSeq" id="WP_129342112.1">
    <property type="nucleotide sequence ID" value="NZ_JACIDD010000002.1"/>
</dbReference>
<dbReference type="GO" id="GO:0005737">
    <property type="term" value="C:cytoplasm"/>
    <property type="evidence" value="ECO:0007669"/>
    <property type="project" value="UniProtKB-UniRule"/>
</dbReference>
<dbReference type="Pfam" id="PF02381">
    <property type="entry name" value="MraZ"/>
    <property type="match status" value="1"/>
</dbReference>
<protein>
    <recommendedName>
        <fullName evidence="1">Transcriptional regulator MraZ</fullName>
    </recommendedName>
</protein>
<dbReference type="GO" id="GO:0000976">
    <property type="term" value="F:transcription cis-regulatory region binding"/>
    <property type="evidence" value="ECO:0007669"/>
    <property type="project" value="TreeGrafter"/>
</dbReference>
<reference evidence="3 4" key="1">
    <citation type="submission" date="2019-01" db="EMBL/GenBank/DDBJ databases">
        <title>Sphingomonas mucosissima sp. nov. and Sphingomonas desiccabilis sp. nov., from biological soil crusts in the Colorado Plateau, USA.</title>
        <authorList>
            <person name="Zhu D."/>
        </authorList>
    </citation>
    <scope>NUCLEOTIDE SEQUENCE [LARGE SCALE GENOMIC DNA]</scope>
    <source>
        <strain evidence="3 4">CP1D</strain>
    </source>
</reference>
<dbReference type="Proteomes" id="UP000292347">
    <property type="component" value="Unassembled WGS sequence"/>
</dbReference>
<comment type="similarity">
    <text evidence="1">Belongs to the MraZ family.</text>
</comment>
<accession>A0A4Q2IQG4</accession>
<evidence type="ECO:0000313" key="3">
    <source>
        <dbReference type="EMBL" id="RXZ31883.1"/>
    </source>
</evidence>
<keyword evidence="1" id="KW-0238">DNA-binding</keyword>
<name>A0A4Q2IQG4_9SPHN</name>
<dbReference type="GO" id="GO:0009295">
    <property type="term" value="C:nucleoid"/>
    <property type="evidence" value="ECO:0007669"/>
    <property type="project" value="UniProtKB-SubCell"/>
</dbReference>
<keyword evidence="1" id="KW-0805">Transcription regulation</keyword>
<dbReference type="OrthoDB" id="9807753at2"/>
<dbReference type="InterPro" id="IPR003444">
    <property type="entry name" value="MraZ"/>
</dbReference>
<comment type="caution">
    <text evidence="3">The sequence shown here is derived from an EMBL/GenBank/DDBJ whole genome shotgun (WGS) entry which is preliminary data.</text>
</comment>
<keyword evidence="1" id="KW-0963">Cytoplasm</keyword>
<dbReference type="GO" id="GO:2000143">
    <property type="term" value="P:negative regulation of DNA-templated transcription initiation"/>
    <property type="evidence" value="ECO:0007669"/>
    <property type="project" value="TreeGrafter"/>
</dbReference>
<dbReference type="InterPro" id="IPR020603">
    <property type="entry name" value="MraZ_dom"/>
</dbReference>
<dbReference type="EMBL" id="SDPT01000002">
    <property type="protein sequence ID" value="RXZ31883.1"/>
    <property type="molecule type" value="Genomic_DNA"/>
</dbReference>
<dbReference type="InterPro" id="IPR038619">
    <property type="entry name" value="MraZ_sf"/>
</dbReference>
<dbReference type="InterPro" id="IPR037914">
    <property type="entry name" value="SpoVT-AbrB_sf"/>
</dbReference>
<evidence type="ECO:0000259" key="2">
    <source>
        <dbReference type="Pfam" id="PF02381"/>
    </source>
</evidence>
<dbReference type="CDD" id="cd16321">
    <property type="entry name" value="MraZ_C"/>
    <property type="match status" value="1"/>
</dbReference>
<feature type="domain" description="MraZ" evidence="2">
    <location>
        <begin position="94"/>
        <end position="134"/>
    </location>
</feature>
<organism evidence="3 4">
    <name type="scientific">Sphingomonas desiccabilis</name>
    <dbReference type="NCBI Taxonomy" id="429134"/>
    <lineage>
        <taxon>Bacteria</taxon>
        <taxon>Pseudomonadati</taxon>
        <taxon>Pseudomonadota</taxon>
        <taxon>Alphaproteobacteria</taxon>
        <taxon>Sphingomonadales</taxon>
        <taxon>Sphingomonadaceae</taxon>
        <taxon>Sphingomonas</taxon>
    </lineage>
</organism>
<dbReference type="InterPro" id="IPR035644">
    <property type="entry name" value="MraZ_C"/>
</dbReference>
<dbReference type="CDD" id="cd16320">
    <property type="entry name" value="MraZ_N"/>
    <property type="match status" value="1"/>
</dbReference>
<dbReference type="HAMAP" id="MF_01008">
    <property type="entry name" value="MraZ"/>
    <property type="match status" value="1"/>
</dbReference>
<gene>
    <name evidence="1" type="primary">mraZ</name>
    <name evidence="3" type="ORF">EO081_11890</name>
</gene>
<dbReference type="GO" id="GO:0003700">
    <property type="term" value="F:DNA-binding transcription factor activity"/>
    <property type="evidence" value="ECO:0007669"/>
    <property type="project" value="UniProtKB-UniRule"/>
</dbReference>
<keyword evidence="4" id="KW-1185">Reference proteome</keyword>
<dbReference type="PANTHER" id="PTHR34701">
    <property type="entry name" value="TRANSCRIPTIONAL REGULATOR MRAZ"/>
    <property type="match status" value="1"/>
</dbReference>
<keyword evidence="1" id="KW-0804">Transcription</keyword>
<dbReference type="SUPFAM" id="SSF89447">
    <property type="entry name" value="AbrB/MazE/MraZ-like"/>
    <property type="match status" value="1"/>
</dbReference>
<evidence type="ECO:0000256" key="1">
    <source>
        <dbReference type="HAMAP-Rule" id="MF_01008"/>
    </source>
</evidence>